<evidence type="ECO:0000256" key="4">
    <source>
        <dbReference type="ARBA" id="ARBA00022475"/>
    </source>
</evidence>
<evidence type="ECO:0000256" key="1">
    <source>
        <dbReference type="ARBA" id="ARBA00004651"/>
    </source>
</evidence>
<evidence type="ECO:0000313" key="10">
    <source>
        <dbReference type="Proteomes" id="UP000305109"/>
    </source>
</evidence>
<proteinExistence type="inferred from homology"/>
<dbReference type="InterPro" id="IPR002781">
    <property type="entry name" value="TM_pro_TauE-like"/>
</dbReference>
<feature type="transmembrane region" description="Helical" evidence="8">
    <location>
        <begin position="233"/>
        <end position="251"/>
    </location>
</feature>
<comment type="caution">
    <text evidence="9">The sequence shown here is derived from an EMBL/GenBank/DDBJ whole genome shotgun (WGS) entry which is preliminary data.</text>
</comment>
<comment type="similarity">
    <text evidence="2 8">Belongs to the 4-toluene sulfonate uptake permease (TSUP) (TC 2.A.102) family.</text>
</comment>
<dbReference type="InterPro" id="IPR052017">
    <property type="entry name" value="TSUP"/>
</dbReference>
<evidence type="ECO:0000313" key="9">
    <source>
        <dbReference type="EMBL" id="TJZ78482.1"/>
    </source>
</evidence>
<dbReference type="PANTHER" id="PTHR30269:SF0">
    <property type="entry name" value="MEMBRANE TRANSPORTER PROTEIN YFCA-RELATED"/>
    <property type="match status" value="1"/>
</dbReference>
<keyword evidence="4 8" id="KW-1003">Cell membrane</keyword>
<keyword evidence="3" id="KW-0813">Transport</keyword>
<keyword evidence="7 8" id="KW-0472">Membrane</keyword>
<feature type="transmembrane region" description="Helical" evidence="8">
    <location>
        <begin position="160"/>
        <end position="179"/>
    </location>
</feature>
<dbReference type="PANTHER" id="PTHR30269">
    <property type="entry name" value="TRANSMEMBRANE PROTEIN YFCA"/>
    <property type="match status" value="1"/>
</dbReference>
<evidence type="ECO:0000256" key="6">
    <source>
        <dbReference type="ARBA" id="ARBA00022989"/>
    </source>
</evidence>
<feature type="transmembrane region" description="Helical" evidence="8">
    <location>
        <begin position="75"/>
        <end position="95"/>
    </location>
</feature>
<evidence type="ECO:0000256" key="3">
    <source>
        <dbReference type="ARBA" id="ARBA00022448"/>
    </source>
</evidence>
<sequence length="256" mass="26606">MAWFDWGVLMVAATAAGWVDAVVGGGGLILLPAILITMPQLSPQMALATNKLTSVNGTAAAVFTFSRKVAMQWRLMIPAAVLAAVFAGLGAAAVSLIDKALFIPIVMVLLVAIAVFVTMRPTLGTTLAHHQPSPVRVWTTVLVAGGVIGFYDGLLGPGTGTFLIVTFAVMLGTEFVRSAAMAKVINLGSNLGALIFFAATGNVWWTLGLAMAACNVLGAVLGARMALAKGAGFIRIVLLVVVVVMVIRLGWQQFAQ</sequence>
<organism evidence="9 10">
    <name type="scientific">Rhodococcus oryzae</name>
    <dbReference type="NCBI Taxonomy" id="2571143"/>
    <lineage>
        <taxon>Bacteria</taxon>
        <taxon>Bacillati</taxon>
        <taxon>Actinomycetota</taxon>
        <taxon>Actinomycetes</taxon>
        <taxon>Mycobacteriales</taxon>
        <taxon>Nocardiaceae</taxon>
        <taxon>Rhodococcus</taxon>
    </lineage>
</organism>
<feature type="transmembrane region" description="Helical" evidence="8">
    <location>
        <begin position="101"/>
        <end position="123"/>
    </location>
</feature>
<evidence type="ECO:0000256" key="5">
    <source>
        <dbReference type="ARBA" id="ARBA00022692"/>
    </source>
</evidence>
<keyword evidence="10" id="KW-1185">Reference proteome</keyword>
<feature type="transmembrane region" description="Helical" evidence="8">
    <location>
        <begin position="191"/>
        <end position="221"/>
    </location>
</feature>
<dbReference type="EMBL" id="SUMD01000004">
    <property type="protein sequence ID" value="TJZ78482.1"/>
    <property type="molecule type" value="Genomic_DNA"/>
</dbReference>
<gene>
    <name evidence="9" type="ORF">FCG67_10615</name>
</gene>
<dbReference type="Pfam" id="PF01925">
    <property type="entry name" value="TauE"/>
    <property type="match status" value="1"/>
</dbReference>
<evidence type="ECO:0000256" key="8">
    <source>
        <dbReference type="RuleBase" id="RU363041"/>
    </source>
</evidence>
<evidence type="ECO:0000256" key="7">
    <source>
        <dbReference type="ARBA" id="ARBA00023136"/>
    </source>
</evidence>
<keyword evidence="6 8" id="KW-1133">Transmembrane helix</keyword>
<feature type="transmembrane region" description="Helical" evidence="8">
    <location>
        <begin position="135"/>
        <end position="154"/>
    </location>
</feature>
<accession>A0ABY2RL62</accession>
<dbReference type="RefSeq" id="WP_136909592.1">
    <property type="nucleotide sequence ID" value="NZ_SUMD01000004.1"/>
</dbReference>
<keyword evidence="5 8" id="KW-0812">Transmembrane</keyword>
<reference evidence="9 10" key="1">
    <citation type="submission" date="2019-04" db="EMBL/GenBank/DDBJ databases">
        <title>Rhodococcus oryzae sp. nov., a novel actinomycete isolated from rhizosphere soil of rice (Oryza sativa L.).</title>
        <authorList>
            <person name="Li C."/>
        </authorList>
    </citation>
    <scope>NUCLEOTIDE SEQUENCE [LARGE SCALE GENOMIC DNA]</scope>
    <source>
        <strain evidence="9 10">NEAU-CX67</strain>
    </source>
</reference>
<comment type="subcellular location">
    <subcellularLocation>
        <location evidence="1 8">Cell membrane</location>
        <topology evidence="1 8">Multi-pass membrane protein</topology>
    </subcellularLocation>
</comment>
<protein>
    <recommendedName>
        <fullName evidence="8">Probable membrane transporter protein</fullName>
    </recommendedName>
</protein>
<evidence type="ECO:0000256" key="2">
    <source>
        <dbReference type="ARBA" id="ARBA00009142"/>
    </source>
</evidence>
<name>A0ABY2RL62_9NOCA</name>
<dbReference type="Proteomes" id="UP000305109">
    <property type="component" value="Unassembled WGS sequence"/>
</dbReference>
<feature type="transmembrane region" description="Helical" evidence="8">
    <location>
        <begin position="6"/>
        <end position="35"/>
    </location>
</feature>